<dbReference type="PRINTS" id="PR00249">
    <property type="entry name" value="GPCRSECRETIN"/>
</dbReference>
<dbReference type="PROSITE" id="PS50835">
    <property type="entry name" value="IG_LIKE"/>
    <property type="match status" value="1"/>
</dbReference>
<dbReference type="GO" id="GO:0005886">
    <property type="term" value="C:plasma membrane"/>
    <property type="evidence" value="ECO:0007669"/>
    <property type="project" value="UniProtKB-SubCell"/>
</dbReference>
<dbReference type="FunFam" id="1.20.1070.10:FF:000058">
    <property type="entry name" value="Adhesion G protein-coupled receptor F5"/>
    <property type="match status" value="1"/>
</dbReference>
<feature type="compositionally biased region" description="Polar residues" evidence="10">
    <location>
        <begin position="406"/>
        <end position="419"/>
    </location>
</feature>
<reference evidence="15 16" key="1">
    <citation type="submission" date="2021-04" db="EMBL/GenBank/DDBJ databases">
        <authorList>
            <person name="De Guttry C."/>
            <person name="Zahm M."/>
            <person name="Klopp C."/>
            <person name="Cabau C."/>
            <person name="Louis A."/>
            <person name="Berthelot C."/>
            <person name="Parey E."/>
            <person name="Roest Crollius H."/>
            <person name="Montfort J."/>
            <person name="Robinson-Rechavi M."/>
            <person name="Bucao C."/>
            <person name="Bouchez O."/>
            <person name="Gislard M."/>
            <person name="Lluch J."/>
            <person name="Milhes M."/>
            <person name="Lampietro C."/>
            <person name="Lopez Roques C."/>
            <person name="Donnadieu C."/>
            <person name="Braasch I."/>
            <person name="Desvignes T."/>
            <person name="Postlethwait J."/>
            <person name="Bobe J."/>
            <person name="Wedekind C."/>
            <person name="Guiguen Y."/>
        </authorList>
    </citation>
    <scope>NUCLEOTIDE SEQUENCE [LARGE SCALE GENOMIC DNA]</scope>
    <source>
        <strain evidence="15">Cs_M1</strain>
        <tissue evidence="15">Blood</tissue>
    </source>
</reference>
<evidence type="ECO:0008006" key="17">
    <source>
        <dbReference type="Google" id="ProtNLM"/>
    </source>
</evidence>
<keyword evidence="8" id="KW-1015">Disulfide bond</keyword>
<dbReference type="CDD" id="cd15932">
    <property type="entry name" value="7tmB2_GPR116-like_Adhesion_VI"/>
    <property type="match status" value="1"/>
</dbReference>
<keyword evidence="4 11" id="KW-0812">Transmembrane</keyword>
<feature type="transmembrane region" description="Helical" evidence="11">
    <location>
        <begin position="1010"/>
        <end position="1030"/>
    </location>
</feature>
<feature type="compositionally biased region" description="Polar residues" evidence="10">
    <location>
        <begin position="339"/>
        <end position="367"/>
    </location>
</feature>
<evidence type="ECO:0000313" key="16">
    <source>
        <dbReference type="Proteomes" id="UP001356427"/>
    </source>
</evidence>
<dbReference type="Gene3D" id="2.60.40.10">
    <property type="entry name" value="Immunoglobulins"/>
    <property type="match status" value="1"/>
</dbReference>
<evidence type="ECO:0000256" key="5">
    <source>
        <dbReference type="ARBA" id="ARBA00022729"/>
    </source>
</evidence>
<dbReference type="InterPro" id="IPR000082">
    <property type="entry name" value="SEA_dom"/>
</dbReference>
<keyword evidence="7 11" id="KW-0472">Membrane</keyword>
<feature type="compositionally biased region" description="Low complexity" evidence="10">
    <location>
        <begin position="368"/>
        <end position="379"/>
    </location>
</feature>
<comment type="subcellular location">
    <subcellularLocation>
        <location evidence="1">Cell membrane</location>
        <topology evidence="1">Multi-pass membrane protein</topology>
    </subcellularLocation>
</comment>
<feature type="compositionally biased region" description="Pro residues" evidence="10">
    <location>
        <begin position="595"/>
        <end position="613"/>
    </location>
</feature>
<feature type="domain" description="G-protein coupled receptors family 2 profile 2" evidence="13">
    <location>
        <begin position="1094"/>
        <end position="1352"/>
    </location>
</feature>
<evidence type="ECO:0000256" key="10">
    <source>
        <dbReference type="SAM" id="MobiDB-lite"/>
    </source>
</evidence>
<dbReference type="PANTHER" id="PTHR45813:SF4">
    <property type="entry name" value="ADHESION G PROTEIN-COUPLED RECEPTOR F5"/>
    <property type="match status" value="1"/>
</dbReference>
<feature type="transmembrane region" description="Helical" evidence="11">
    <location>
        <begin position="1329"/>
        <end position="1351"/>
    </location>
</feature>
<evidence type="ECO:0000256" key="8">
    <source>
        <dbReference type="ARBA" id="ARBA00023157"/>
    </source>
</evidence>
<feature type="transmembrane region" description="Helical" evidence="11">
    <location>
        <begin position="1206"/>
        <end position="1232"/>
    </location>
</feature>
<dbReference type="InterPro" id="IPR000832">
    <property type="entry name" value="GPCR_2_secretin-like"/>
</dbReference>
<keyword evidence="3" id="KW-1003">Cell membrane</keyword>
<dbReference type="SUPFAM" id="SSF82671">
    <property type="entry name" value="SEA domain"/>
    <property type="match status" value="1"/>
</dbReference>
<dbReference type="GO" id="GO:0007189">
    <property type="term" value="P:adenylate cyclase-activating G protein-coupled receptor signaling pathway"/>
    <property type="evidence" value="ECO:0007669"/>
    <property type="project" value="TreeGrafter"/>
</dbReference>
<dbReference type="Gene3D" id="1.20.1070.10">
    <property type="entry name" value="Rhodopsin 7-helix transmembrane proteins"/>
    <property type="match status" value="1"/>
</dbReference>
<feature type="transmembrane region" description="Helical" evidence="11">
    <location>
        <begin position="1252"/>
        <end position="1277"/>
    </location>
</feature>
<dbReference type="InterPro" id="IPR017981">
    <property type="entry name" value="GPCR_2-like_7TM"/>
</dbReference>
<feature type="transmembrane region" description="Helical" evidence="11">
    <location>
        <begin position="1169"/>
        <end position="1194"/>
    </location>
</feature>
<gene>
    <name evidence="15" type="ORF">J4Q44_G00345060</name>
</gene>
<feature type="region of interest" description="Disordered" evidence="10">
    <location>
        <begin position="281"/>
        <end position="570"/>
    </location>
</feature>
<evidence type="ECO:0000256" key="3">
    <source>
        <dbReference type="ARBA" id="ARBA00022475"/>
    </source>
</evidence>
<dbReference type="InterPro" id="IPR036179">
    <property type="entry name" value="Ig-like_dom_sf"/>
</dbReference>
<feature type="compositionally biased region" description="Low complexity" evidence="10">
    <location>
        <begin position="281"/>
        <end position="291"/>
    </location>
</feature>
<evidence type="ECO:0000256" key="1">
    <source>
        <dbReference type="ARBA" id="ARBA00004651"/>
    </source>
</evidence>
<dbReference type="PANTHER" id="PTHR45813">
    <property type="entry name" value="IG-LIKE DOMAIN-CONTAINING PROTEIN"/>
    <property type="match status" value="1"/>
</dbReference>
<dbReference type="PRINTS" id="PR01695">
    <property type="entry name" value="IGHEPTARCPTR"/>
</dbReference>
<dbReference type="GO" id="GO:0004930">
    <property type="term" value="F:G protein-coupled receptor activity"/>
    <property type="evidence" value="ECO:0007669"/>
    <property type="project" value="InterPro"/>
</dbReference>
<feature type="compositionally biased region" description="Polar residues" evidence="10">
    <location>
        <begin position="292"/>
        <end position="316"/>
    </location>
</feature>
<dbReference type="InterPro" id="IPR057400">
    <property type="entry name" value="ADGRF3/5_N"/>
</dbReference>
<feature type="region of interest" description="Disordered" evidence="10">
    <location>
        <begin position="587"/>
        <end position="617"/>
    </location>
</feature>
<dbReference type="PROSITE" id="PS50024">
    <property type="entry name" value="SEA"/>
    <property type="match status" value="1"/>
</dbReference>
<keyword evidence="9" id="KW-0325">Glycoprotein</keyword>
<dbReference type="PROSITE" id="PS50261">
    <property type="entry name" value="G_PROTEIN_RECEP_F2_4"/>
    <property type="match status" value="1"/>
</dbReference>
<feature type="domain" description="SEA" evidence="12">
    <location>
        <begin position="631"/>
        <end position="744"/>
    </location>
</feature>
<evidence type="ECO:0000256" key="6">
    <source>
        <dbReference type="ARBA" id="ARBA00022989"/>
    </source>
</evidence>
<protein>
    <recommendedName>
        <fullName evidence="17">Adhesion G protein-coupled receptor F5-like</fullName>
    </recommendedName>
</protein>
<keyword evidence="16" id="KW-1185">Reference proteome</keyword>
<keyword evidence="5" id="KW-0732">Signal</keyword>
<feature type="transmembrane region" description="Helical" evidence="11">
    <location>
        <begin position="1298"/>
        <end position="1317"/>
    </location>
</feature>
<feature type="compositionally biased region" description="Low complexity" evidence="10">
    <location>
        <begin position="446"/>
        <end position="481"/>
    </location>
</feature>
<dbReference type="EMBL" id="JAGTTL010000034">
    <property type="protein sequence ID" value="KAK6295280.1"/>
    <property type="molecule type" value="Genomic_DNA"/>
</dbReference>
<feature type="domain" description="Ig-like" evidence="14">
    <location>
        <begin position="738"/>
        <end position="818"/>
    </location>
</feature>
<feature type="compositionally biased region" description="Polar residues" evidence="10">
    <location>
        <begin position="432"/>
        <end position="445"/>
    </location>
</feature>
<evidence type="ECO:0000256" key="4">
    <source>
        <dbReference type="ARBA" id="ARBA00022692"/>
    </source>
</evidence>
<feature type="compositionally biased region" description="Polar residues" evidence="10">
    <location>
        <begin position="482"/>
        <end position="522"/>
    </location>
</feature>
<proteinExistence type="inferred from homology"/>
<dbReference type="Proteomes" id="UP001356427">
    <property type="component" value="Unassembled WGS sequence"/>
</dbReference>
<evidence type="ECO:0000256" key="7">
    <source>
        <dbReference type="ARBA" id="ARBA00023136"/>
    </source>
</evidence>
<evidence type="ECO:0000256" key="9">
    <source>
        <dbReference type="ARBA" id="ARBA00023180"/>
    </source>
</evidence>
<organism evidence="15 16">
    <name type="scientific">Coregonus suidteri</name>
    <dbReference type="NCBI Taxonomy" id="861788"/>
    <lineage>
        <taxon>Eukaryota</taxon>
        <taxon>Metazoa</taxon>
        <taxon>Chordata</taxon>
        <taxon>Craniata</taxon>
        <taxon>Vertebrata</taxon>
        <taxon>Euteleostomi</taxon>
        <taxon>Actinopterygii</taxon>
        <taxon>Neopterygii</taxon>
        <taxon>Teleostei</taxon>
        <taxon>Protacanthopterygii</taxon>
        <taxon>Salmoniformes</taxon>
        <taxon>Salmonidae</taxon>
        <taxon>Coregoninae</taxon>
        <taxon>Coregonus</taxon>
    </lineage>
</organism>
<evidence type="ECO:0000259" key="12">
    <source>
        <dbReference type="PROSITE" id="PS50024"/>
    </source>
</evidence>
<feature type="compositionally biased region" description="Low complexity" evidence="10">
    <location>
        <begin position="548"/>
        <end position="570"/>
    </location>
</feature>
<evidence type="ECO:0000256" key="11">
    <source>
        <dbReference type="SAM" id="Phobius"/>
    </source>
</evidence>
<name>A0AAN8Q8M0_9TELE</name>
<dbReference type="Pfam" id="PF00002">
    <property type="entry name" value="7tm_2"/>
    <property type="match status" value="1"/>
</dbReference>
<dbReference type="Pfam" id="PF07679">
    <property type="entry name" value="I-set"/>
    <property type="match status" value="1"/>
</dbReference>
<dbReference type="InterPro" id="IPR036364">
    <property type="entry name" value="SEA_dom_sf"/>
</dbReference>
<dbReference type="InterPro" id="IPR008078">
    <property type="entry name" value="GPCR_2_Ig-hepta-like_rcpt"/>
</dbReference>
<dbReference type="GO" id="GO:0007166">
    <property type="term" value="P:cell surface receptor signaling pathway"/>
    <property type="evidence" value="ECO:0007669"/>
    <property type="project" value="InterPro"/>
</dbReference>
<dbReference type="InterPro" id="IPR013783">
    <property type="entry name" value="Ig-like_fold"/>
</dbReference>
<dbReference type="Pfam" id="PF25387">
    <property type="entry name" value="ADGRF3_N"/>
    <property type="match status" value="2"/>
</dbReference>
<feature type="compositionally biased region" description="Low complexity" evidence="10">
    <location>
        <begin position="523"/>
        <end position="538"/>
    </location>
</feature>
<evidence type="ECO:0000259" key="13">
    <source>
        <dbReference type="PROSITE" id="PS50261"/>
    </source>
</evidence>
<dbReference type="InterPro" id="IPR051587">
    <property type="entry name" value="Adhesion_GPCR"/>
</dbReference>
<accession>A0AAN8Q8M0</accession>
<feature type="transmembrane region" description="Helical" evidence="11">
    <location>
        <begin position="1127"/>
        <end position="1149"/>
    </location>
</feature>
<dbReference type="SUPFAM" id="SSF48726">
    <property type="entry name" value="Immunoglobulin"/>
    <property type="match status" value="1"/>
</dbReference>
<dbReference type="Pfam" id="PF01390">
    <property type="entry name" value="SEA"/>
    <property type="match status" value="1"/>
</dbReference>
<comment type="similarity">
    <text evidence="2">Belongs to the G-protein coupled receptor 2 family. Adhesion G-protein coupled receptor (ADGR) subfamily.</text>
</comment>
<evidence type="ECO:0000259" key="14">
    <source>
        <dbReference type="PROSITE" id="PS50835"/>
    </source>
</evidence>
<feature type="compositionally biased region" description="Low complexity" evidence="10">
    <location>
        <begin position="420"/>
        <end position="431"/>
    </location>
</feature>
<comment type="caution">
    <text evidence="15">The sequence shown here is derived from an EMBL/GenBank/DDBJ whole genome shotgun (WGS) entry which is preliminary data.</text>
</comment>
<keyword evidence="6 11" id="KW-1133">Transmembrane helix</keyword>
<dbReference type="InterPro" id="IPR007110">
    <property type="entry name" value="Ig-like_dom"/>
</dbReference>
<sequence length="1421" mass="153060">MINITGLDITTDGQYCQSVHNQNFSACPTTTASPTTVSTVPPTLYEYMIEIELNTTDVTVIDQLRAILRNASYPVRINNLIQITGINISTVCYPNGTGFQCRCEDQYRWSCDQCVSYGKCDDITSDTCGCINAIPPDGQYCQSVHNQNFTACPTTTASPTTVSTVPPTLYEYMIEIELSTTDVTVIDQLRAILRNASYPVRINNLIQITGINISTVCYPNGTGFQCRCEDQYRWSCDQCVSYGKCDDITSDTCGCINAIPPDGQYCQSVHNQNFTACPITTASPTTDYTTPEASTTEQNSTTPEASTTEQITTVDPTTQLTAVTNSTTTAPTTGQSPTADPTTQLITVTNSTTPEASTTEQSTTADPTTQLTTVTNSTTPEASTTAQSTTVDPTTQLTTVTNSTTPEASTTEQSTTADPTTQLTTVTNSTTPEASTTEQSTTADPTTQLTTVTNSTTTAPKTGQSPTADTTTQLTTVTNSTIPEASTTEQSTTADPTPQLTTVTNSTTPEASTTAQSTTVDPTTQLTAVTNSTTTAPTIGQSTTADPTTQLTTVTNSTTPEASTAAQSTTADLTTQLTTVTITTKSTPALTTKTTPPPPTTTTIRPPPPPPPTTTTTTATTTITTTANQADILLLAMSFKMIEDFTSDLNDENSDKYKKYKGDIEPVIQEQYRKNMPGFISAALTRFSPGSVIVNCDVRTTVADPTAITNANAGVAKSLPAVYQVDVSSFNIIYNSNPALSYTPTPIYSGGNMTLECGPRPDTVNMGTIKNVEWKRKGRVLTSTGRFTIYTDSLISQKTKLDIRNVIADDDGKYECTLKSDLIYFYQMGQIDIKDAPVIQTMTEINIQCKVGKIESLECCVQTPYKLLWKEGNTELVTYESRVNCIKYDYTIQNCDGQVKEVTLTCQVKDPTAYEKTAKLTIFTEDIACQDDEYGSGRVKDTSVAACAEGEDGSKTAICESNGKWRLQSDTCVLTAINELLTSSKELEEAMVEGFLTKLSNTSGNLKSKIVNSTATISTIVDILSIVANISKNISQSEIKNILETVNVLVSDEAKESWTVLNADQNKNTSSSLLGSMELNGSNQSVNDNIINGFVVLAKLKGTTNNVSLSFDKAMTRNNTSYMRHVSIVNIAVSLLIADIWFIIGASIVKNDLENPGEDTTTPIPACTAATFFIHFFYLALFFWMLISGLLLFYRTIMVFSHMSKSTMLAIGFSVGYGAPFIIAVVTVAATAPSDGYIKENQACWLNWDKTMALLAFVIPALTIVVINFLILIVVLYKMLRRGVGDASQPNERNAVVVIARCLAILTPFFGLTWGLGVGTMVDPTNKGIHIVFALFNSLQGFFVLVFGTLLDGKIRSAIAGSFSSIIPGSDRTRSTNGGAATSSTSALNFFRRRIRRNAYNVSEAVNSSSSTGATESFINT</sequence>
<evidence type="ECO:0000313" key="15">
    <source>
        <dbReference type="EMBL" id="KAK6295280.1"/>
    </source>
</evidence>
<dbReference type="InterPro" id="IPR013098">
    <property type="entry name" value="Ig_I-set"/>
</dbReference>
<feature type="compositionally biased region" description="Low complexity" evidence="10">
    <location>
        <begin position="389"/>
        <end position="405"/>
    </location>
</feature>
<feature type="compositionally biased region" description="Low complexity" evidence="10">
    <location>
        <begin position="317"/>
        <end position="338"/>
    </location>
</feature>
<evidence type="ECO:0000256" key="2">
    <source>
        <dbReference type="ARBA" id="ARBA00007343"/>
    </source>
</evidence>